<evidence type="ECO:0000313" key="2">
    <source>
        <dbReference type="EMBL" id="PWU48982.1"/>
    </source>
</evidence>
<dbReference type="Proteomes" id="UP000245683">
    <property type="component" value="Unassembled WGS sequence"/>
</dbReference>
<dbReference type="Pfam" id="PF14343">
    <property type="entry name" value="PrcB_C"/>
    <property type="match status" value="1"/>
</dbReference>
<protein>
    <recommendedName>
        <fullName evidence="1">PrcB C-terminal domain-containing protein</fullName>
    </recommendedName>
</protein>
<organism evidence="2 3">
    <name type="scientific">Micromonospora globispora</name>
    <dbReference type="NCBI Taxonomy" id="1450148"/>
    <lineage>
        <taxon>Bacteria</taxon>
        <taxon>Bacillati</taxon>
        <taxon>Actinomycetota</taxon>
        <taxon>Actinomycetes</taxon>
        <taxon>Micromonosporales</taxon>
        <taxon>Micromonosporaceae</taxon>
        <taxon>Micromonospora</taxon>
    </lineage>
</organism>
<reference evidence="3" key="1">
    <citation type="submission" date="2018-05" db="EMBL/GenBank/DDBJ databases">
        <title>Micromonospora globispora sp. nov. and Micromonospora rugosa sp. nov., isolated from marine sediment.</title>
        <authorList>
            <person name="Carro L."/>
            <person name="Aysel V."/>
            <person name="Cetin D."/>
            <person name="Igual J.M."/>
            <person name="Klenk H.-P."/>
            <person name="Trujillo M.E."/>
            <person name="Sahin N."/>
        </authorList>
    </citation>
    <scope>NUCLEOTIDE SEQUENCE [LARGE SCALE GENOMIC DNA]</scope>
    <source>
        <strain evidence="3">S2904</strain>
    </source>
</reference>
<gene>
    <name evidence="2" type="ORF">DLJ46_10540</name>
</gene>
<feature type="domain" description="PrcB C-terminal" evidence="1">
    <location>
        <begin position="54"/>
        <end position="109"/>
    </location>
</feature>
<dbReference type="EMBL" id="QGSV01000147">
    <property type="protein sequence ID" value="PWU48982.1"/>
    <property type="molecule type" value="Genomic_DNA"/>
</dbReference>
<evidence type="ECO:0000313" key="3">
    <source>
        <dbReference type="Proteomes" id="UP000245683"/>
    </source>
</evidence>
<proteinExistence type="predicted"/>
<comment type="caution">
    <text evidence="2">The sequence shown here is derived from an EMBL/GenBank/DDBJ whole genome shotgun (WGS) entry which is preliminary data.</text>
</comment>
<name>A0A317KC78_9ACTN</name>
<keyword evidence="3" id="KW-1185">Reference proteome</keyword>
<dbReference type="InterPro" id="IPR025748">
    <property type="entry name" value="PrcB_C_dom"/>
</dbReference>
<accession>A0A317KC78</accession>
<dbReference type="AlphaFoldDB" id="A0A317KC78"/>
<evidence type="ECO:0000259" key="1">
    <source>
        <dbReference type="Pfam" id="PF14343"/>
    </source>
</evidence>
<sequence>MPFRTLFHGDTASSTTAGLFLIRTEDEWVREWEAWMRARRPTPAVPAVDWEAELVVVLTVGTRPASGYQVTIEQLAVRDHQLHVSAWEDRNGGAALDVITHPVHAVAMPLHDLGDDLYLVQRITTSKDD</sequence>